<proteinExistence type="predicted"/>
<dbReference type="AlphaFoldDB" id="A0A0A2VRM0"/>
<evidence type="ECO:0000313" key="3">
    <source>
        <dbReference type="Proteomes" id="UP000030106"/>
    </source>
</evidence>
<dbReference type="EMBL" id="ANFO01001219">
    <property type="protein sequence ID" value="KGQ03459.1"/>
    <property type="molecule type" value="Genomic_DNA"/>
</dbReference>
<accession>A0A0A2VRM0</accession>
<comment type="caution">
    <text evidence="2">The sequence shown here is derived from an EMBL/GenBank/DDBJ whole genome shotgun (WGS) entry which is preliminary data.</text>
</comment>
<feature type="compositionally biased region" description="Acidic residues" evidence="1">
    <location>
        <begin position="106"/>
        <end position="126"/>
    </location>
</feature>
<evidence type="ECO:0000313" key="2">
    <source>
        <dbReference type="EMBL" id="KGQ03459.1"/>
    </source>
</evidence>
<dbReference type="STRING" id="1245745.A0A0A2VRM0"/>
<gene>
    <name evidence="2" type="ORF">BBAD15_g11288</name>
</gene>
<name>A0A0A2VRM0_BEABA</name>
<feature type="region of interest" description="Disordered" evidence="1">
    <location>
        <begin position="106"/>
        <end position="133"/>
    </location>
</feature>
<dbReference type="OrthoDB" id="4869816at2759"/>
<dbReference type="Proteomes" id="UP000030106">
    <property type="component" value="Unassembled WGS sequence"/>
</dbReference>
<reference evidence="2 3" key="1">
    <citation type="submission" date="2012-10" db="EMBL/GenBank/DDBJ databases">
        <title>Genome sequencing and analysis of entomopathogenic fungi Beauveria bassiana D1-5.</title>
        <authorList>
            <person name="Li Q."/>
            <person name="Wang L."/>
            <person name="Zhang Z."/>
            <person name="Wang Q."/>
            <person name="Ren J."/>
            <person name="Wang M."/>
            <person name="Xu W."/>
            <person name="Wang J."/>
            <person name="Lu Y."/>
            <person name="Du Q."/>
            <person name="Sun Z."/>
        </authorList>
    </citation>
    <scope>NUCLEOTIDE SEQUENCE [LARGE SCALE GENOMIC DNA]</scope>
    <source>
        <strain evidence="2 3">D1-5</strain>
    </source>
</reference>
<organism evidence="2 3">
    <name type="scientific">Beauveria bassiana D1-5</name>
    <dbReference type="NCBI Taxonomy" id="1245745"/>
    <lineage>
        <taxon>Eukaryota</taxon>
        <taxon>Fungi</taxon>
        <taxon>Dikarya</taxon>
        <taxon>Ascomycota</taxon>
        <taxon>Pezizomycotina</taxon>
        <taxon>Sordariomycetes</taxon>
        <taxon>Hypocreomycetidae</taxon>
        <taxon>Hypocreales</taxon>
        <taxon>Cordycipitaceae</taxon>
        <taxon>Beauveria</taxon>
    </lineage>
</organism>
<evidence type="ECO:0000256" key="1">
    <source>
        <dbReference type="SAM" id="MobiDB-lite"/>
    </source>
</evidence>
<dbReference type="HOGENOM" id="CLU_1234801_0_0_1"/>
<protein>
    <submittedName>
        <fullName evidence="2">Uncharacterized protein</fullName>
    </submittedName>
</protein>
<sequence length="224" mass="25252">MAESEPASDDYVIDCVKKMDSLGLDDYGFNLTRTHYEDEALWQTFRKQFDAALEKGLESAPEECADAIKRLDNKILTRFLDDLDFARQGPEGVSAAFQIFCLDQDSEDEVEEEEEEEEEDEGDAEDDNKPWSHEMGPGIIRSMCLMVDEASMRSFETEPYVIAVDALLHTGADLGYPGYFKVAIDSLMPKLYAAVGHFDLDKVAAAVDEDGIWRGMNRHVKSQK</sequence>